<dbReference type="EMBL" id="CAVMJV010000132">
    <property type="protein sequence ID" value="CAK5109394.1"/>
    <property type="molecule type" value="Genomic_DNA"/>
</dbReference>
<evidence type="ECO:0000313" key="2">
    <source>
        <dbReference type="Proteomes" id="UP001497535"/>
    </source>
</evidence>
<protein>
    <submittedName>
        <fullName evidence="1">Uncharacterized protein</fullName>
    </submittedName>
</protein>
<keyword evidence="2" id="KW-1185">Reference proteome</keyword>
<dbReference type="Proteomes" id="UP001497535">
    <property type="component" value="Unassembled WGS sequence"/>
</dbReference>
<name>A0ACB1AW35_MELEN</name>
<organism evidence="1 2">
    <name type="scientific">Meloidogyne enterolobii</name>
    <name type="common">Root-knot nematode worm</name>
    <name type="synonym">Meloidogyne mayaguensis</name>
    <dbReference type="NCBI Taxonomy" id="390850"/>
    <lineage>
        <taxon>Eukaryota</taxon>
        <taxon>Metazoa</taxon>
        <taxon>Ecdysozoa</taxon>
        <taxon>Nematoda</taxon>
        <taxon>Chromadorea</taxon>
        <taxon>Rhabditida</taxon>
        <taxon>Tylenchina</taxon>
        <taxon>Tylenchomorpha</taxon>
        <taxon>Tylenchoidea</taxon>
        <taxon>Meloidogynidae</taxon>
        <taxon>Meloidogyninae</taxon>
        <taxon>Meloidogyne</taxon>
    </lineage>
</organism>
<accession>A0ACB1AW35</accession>
<gene>
    <name evidence="1" type="ORF">MENTE1834_LOCUS44165</name>
</gene>
<proteinExistence type="predicted"/>
<sequence>MPEYESPPPTKEEETLPEEMFDPEEFDTEEQPVDTFNFSLTELSVLIRVLKTVSVEDLKDLNDLSSFIRNKTENVLRGIYERFNHDFGEKFFNNLDGVILLKIIYIKIFLAKKFS</sequence>
<reference evidence="1" key="1">
    <citation type="submission" date="2023-11" db="EMBL/GenBank/DDBJ databases">
        <authorList>
            <person name="Poullet M."/>
        </authorList>
    </citation>
    <scope>NUCLEOTIDE SEQUENCE</scope>
    <source>
        <strain evidence="1">E1834</strain>
    </source>
</reference>
<comment type="caution">
    <text evidence="1">The sequence shown here is derived from an EMBL/GenBank/DDBJ whole genome shotgun (WGS) entry which is preliminary data.</text>
</comment>
<evidence type="ECO:0000313" key="1">
    <source>
        <dbReference type="EMBL" id="CAK5109394.1"/>
    </source>
</evidence>